<evidence type="ECO:0000313" key="2">
    <source>
        <dbReference type="EMBL" id="KJH82142.1"/>
    </source>
</evidence>
<gene>
    <name evidence="2" type="ORF">UF78_10400</name>
</gene>
<evidence type="ECO:0008006" key="4">
    <source>
        <dbReference type="Google" id="ProtNLM"/>
    </source>
</evidence>
<name>A0A0D9AN20_STUST</name>
<keyword evidence="1" id="KW-0472">Membrane</keyword>
<evidence type="ECO:0000313" key="3">
    <source>
        <dbReference type="Proteomes" id="UP000032487"/>
    </source>
</evidence>
<dbReference type="OrthoDB" id="6895003at2"/>
<protein>
    <recommendedName>
        <fullName evidence="4">DUF2007 domain-containing protein</fullName>
    </recommendedName>
</protein>
<evidence type="ECO:0000256" key="1">
    <source>
        <dbReference type="SAM" id="Phobius"/>
    </source>
</evidence>
<proteinExistence type="predicted"/>
<dbReference type="EMBL" id="JYHV01000016">
    <property type="protein sequence ID" value="KJH82142.1"/>
    <property type="molecule type" value="Genomic_DNA"/>
</dbReference>
<sequence length="116" mass="12727">MFYVHETTDEGQADYLNSALRRYGVDSFVAPIGPNAEGRNVYGIACPLASEAEQARYLLYSNRAFIGDLHPDAASEISEKRARKNAAFVRLMTSNRILKASGLMLLIVLGGYLLGL</sequence>
<comment type="caution">
    <text evidence="2">The sequence shown here is derived from an EMBL/GenBank/DDBJ whole genome shotgun (WGS) entry which is preliminary data.</text>
</comment>
<accession>A0A0D9AN20</accession>
<dbReference type="AlphaFoldDB" id="A0A0D9AN20"/>
<reference evidence="2 3" key="1">
    <citation type="submission" date="2015-02" db="EMBL/GenBank/DDBJ databases">
        <title>Draft genome sequence of Pseudomonas stutzeri NT0128 isolated from wheat (Triticum turgidum) rhizosphere.</title>
        <authorList>
            <person name="Tovi N."/>
            <person name="Frenk S."/>
            <person name="Hadar Y."/>
            <person name="Minz D."/>
        </authorList>
    </citation>
    <scope>NUCLEOTIDE SEQUENCE [LARGE SCALE GENOMIC DNA]</scope>
    <source>
        <strain evidence="2 3">NT0128</strain>
    </source>
</reference>
<dbReference type="PATRIC" id="fig|316.101.peg.4551"/>
<dbReference type="Proteomes" id="UP000032487">
    <property type="component" value="Unassembled WGS sequence"/>
</dbReference>
<keyword evidence="1" id="KW-0812">Transmembrane</keyword>
<dbReference type="RefSeq" id="WP_045162132.1">
    <property type="nucleotide sequence ID" value="NZ_JYHV01000016.1"/>
</dbReference>
<keyword evidence="1" id="KW-1133">Transmembrane helix</keyword>
<feature type="transmembrane region" description="Helical" evidence="1">
    <location>
        <begin position="97"/>
        <end position="115"/>
    </location>
</feature>
<organism evidence="2 3">
    <name type="scientific">Stutzerimonas stutzeri</name>
    <name type="common">Pseudomonas stutzeri</name>
    <dbReference type="NCBI Taxonomy" id="316"/>
    <lineage>
        <taxon>Bacteria</taxon>
        <taxon>Pseudomonadati</taxon>
        <taxon>Pseudomonadota</taxon>
        <taxon>Gammaproteobacteria</taxon>
        <taxon>Pseudomonadales</taxon>
        <taxon>Pseudomonadaceae</taxon>
        <taxon>Stutzerimonas</taxon>
    </lineage>
</organism>